<dbReference type="SFLD" id="SFLDG01129">
    <property type="entry name" value="C1.5:_HAD__Beta-PGM__Phosphata"/>
    <property type="match status" value="1"/>
</dbReference>
<name>A0A8J3KCG8_9ACTN</name>
<organism evidence="1 2">
    <name type="scientific">Catellatospora chokoriensis</name>
    <dbReference type="NCBI Taxonomy" id="310353"/>
    <lineage>
        <taxon>Bacteria</taxon>
        <taxon>Bacillati</taxon>
        <taxon>Actinomycetota</taxon>
        <taxon>Actinomycetes</taxon>
        <taxon>Micromonosporales</taxon>
        <taxon>Micromonosporaceae</taxon>
        <taxon>Catellatospora</taxon>
    </lineage>
</organism>
<evidence type="ECO:0000313" key="2">
    <source>
        <dbReference type="Proteomes" id="UP000619293"/>
    </source>
</evidence>
<dbReference type="InterPro" id="IPR006439">
    <property type="entry name" value="HAD-SF_hydro_IA"/>
</dbReference>
<keyword evidence="2" id="KW-1185">Reference proteome</keyword>
<dbReference type="PANTHER" id="PTHR43611">
    <property type="entry name" value="ALPHA-D-GLUCOSE 1-PHOSPHATE PHOSPHATASE"/>
    <property type="match status" value="1"/>
</dbReference>
<reference evidence="1 2" key="1">
    <citation type="submission" date="2021-01" db="EMBL/GenBank/DDBJ databases">
        <title>Whole genome shotgun sequence of Catellatospora chokoriensis NBRC 107358.</title>
        <authorList>
            <person name="Komaki H."/>
            <person name="Tamura T."/>
        </authorList>
    </citation>
    <scope>NUCLEOTIDE SEQUENCE [LARGE SCALE GENOMIC DNA]</scope>
    <source>
        <strain evidence="1 2">NBRC 107358</strain>
    </source>
</reference>
<dbReference type="NCBIfam" id="TIGR01509">
    <property type="entry name" value="HAD-SF-IA-v3"/>
    <property type="match status" value="1"/>
</dbReference>
<dbReference type="NCBIfam" id="TIGR01549">
    <property type="entry name" value="HAD-SF-IA-v1"/>
    <property type="match status" value="1"/>
</dbReference>
<comment type="caution">
    <text evidence="1">The sequence shown here is derived from an EMBL/GenBank/DDBJ whole genome shotgun (WGS) entry which is preliminary data.</text>
</comment>
<dbReference type="PANTHER" id="PTHR43611:SF3">
    <property type="entry name" value="FLAVIN MONONUCLEOTIDE HYDROLASE 1, CHLOROPLATIC"/>
    <property type="match status" value="1"/>
</dbReference>
<protein>
    <submittedName>
        <fullName evidence="1">Hydrolase</fullName>
    </submittedName>
</protein>
<dbReference type="SFLD" id="SFLDS00003">
    <property type="entry name" value="Haloacid_Dehalogenase"/>
    <property type="match status" value="1"/>
</dbReference>
<evidence type="ECO:0000313" key="1">
    <source>
        <dbReference type="EMBL" id="GIF92559.1"/>
    </source>
</evidence>
<dbReference type="EMBL" id="BONG01000047">
    <property type="protein sequence ID" value="GIF92559.1"/>
    <property type="molecule type" value="Genomic_DNA"/>
</dbReference>
<dbReference type="RefSeq" id="WP_191843533.1">
    <property type="nucleotide sequence ID" value="NZ_BAAALB010000018.1"/>
</dbReference>
<dbReference type="InterPro" id="IPR036412">
    <property type="entry name" value="HAD-like_sf"/>
</dbReference>
<keyword evidence="1" id="KW-0378">Hydrolase</keyword>
<dbReference type="Gene3D" id="3.40.50.1000">
    <property type="entry name" value="HAD superfamily/HAD-like"/>
    <property type="match status" value="1"/>
</dbReference>
<sequence>MRRRPAEALLIDFDGVLRHFDASAYGDFEARHGVAPAKLLESGLEWHRQLPAVTGHWTRQQWLDEIAAHTGASAAALTEWDAYRGYVDETVLAFVREVRSSGRKVGLATNATDDLHDDLALFGLKDDFDAVVSSAELGVHKPSKEFFKAACLALQTPADRCLFLDDTDRNIRGARVAGLSALRFTGPADLPYARAALGL</sequence>
<dbReference type="GO" id="GO:0016787">
    <property type="term" value="F:hydrolase activity"/>
    <property type="evidence" value="ECO:0007669"/>
    <property type="project" value="UniProtKB-KW"/>
</dbReference>
<dbReference type="Proteomes" id="UP000619293">
    <property type="component" value="Unassembled WGS sequence"/>
</dbReference>
<dbReference type="SUPFAM" id="SSF56784">
    <property type="entry name" value="HAD-like"/>
    <property type="match status" value="1"/>
</dbReference>
<dbReference type="Pfam" id="PF00702">
    <property type="entry name" value="Hydrolase"/>
    <property type="match status" value="1"/>
</dbReference>
<dbReference type="AlphaFoldDB" id="A0A8J3KCG8"/>
<gene>
    <name evidence="1" type="ORF">Cch02nite_60030</name>
</gene>
<proteinExistence type="predicted"/>
<dbReference type="InterPro" id="IPR023214">
    <property type="entry name" value="HAD_sf"/>
</dbReference>
<accession>A0A8J3KCG8</accession>